<keyword evidence="1" id="KW-0479">Metal-binding</keyword>
<sequence length="203" mass="22663">LRVCSSSDIKRHLVGHRRNLTAHLAHFVVAVGFKCSSCSAEFGTQIGLSQHRRRVRSVEYNDEKLSCKPLSTYNWSTLEDAMLKNMANEIVTPCGAKKLYGKLQSMLKNRSSKAIKKGLQHLSWDPSSQSMISAGRLHADAHLYTPLTAPPTSEAIRSPLSSQLKHSSVSFHDNERVTDIVIISLNEKHHHTHLVKLMSSITN</sequence>
<dbReference type="Proteomes" id="UP000324629">
    <property type="component" value="Unassembled WGS sequence"/>
</dbReference>
<reference evidence="3 4" key="1">
    <citation type="journal article" date="2019" name="Gigascience">
        <title>Whole-genome sequence of the oriental lung fluke Paragonimus westermani.</title>
        <authorList>
            <person name="Oey H."/>
            <person name="Zakrzewski M."/>
            <person name="Narain K."/>
            <person name="Devi K.R."/>
            <person name="Agatsuma T."/>
            <person name="Nawaratna S."/>
            <person name="Gobert G.N."/>
            <person name="Jones M.K."/>
            <person name="Ragan M.A."/>
            <person name="McManus D.P."/>
            <person name="Krause L."/>
        </authorList>
    </citation>
    <scope>NUCLEOTIDE SEQUENCE [LARGE SCALE GENOMIC DNA]</scope>
    <source>
        <strain evidence="3 4">IND2009</strain>
    </source>
</reference>
<comment type="caution">
    <text evidence="3">The sequence shown here is derived from an EMBL/GenBank/DDBJ whole genome shotgun (WGS) entry which is preliminary data.</text>
</comment>
<keyword evidence="4" id="KW-1185">Reference proteome</keyword>
<gene>
    <name evidence="3" type="ORF">DEA37_0011816</name>
</gene>
<accession>A0A5J4NNG1</accession>
<dbReference type="PROSITE" id="PS50157">
    <property type="entry name" value="ZINC_FINGER_C2H2_2"/>
    <property type="match status" value="1"/>
</dbReference>
<feature type="domain" description="C2H2-type" evidence="2">
    <location>
        <begin position="33"/>
        <end position="61"/>
    </location>
</feature>
<dbReference type="EMBL" id="QNGE01001736">
    <property type="protein sequence ID" value="KAA3676939.1"/>
    <property type="molecule type" value="Genomic_DNA"/>
</dbReference>
<protein>
    <recommendedName>
        <fullName evidence="2">C2H2-type domain-containing protein</fullName>
    </recommendedName>
</protein>
<keyword evidence="1" id="KW-0862">Zinc</keyword>
<proteinExistence type="predicted"/>
<evidence type="ECO:0000256" key="1">
    <source>
        <dbReference type="PROSITE-ProRule" id="PRU00042"/>
    </source>
</evidence>
<evidence type="ECO:0000259" key="2">
    <source>
        <dbReference type="PROSITE" id="PS50157"/>
    </source>
</evidence>
<keyword evidence="1" id="KW-0863">Zinc-finger</keyword>
<organism evidence="3 4">
    <name type="scientific">Paragonimus westermani</name>
    <dbReference type="NCBI Taxonomy" id="34504"/>
    <lineage>
        <taxon>Eukaryota</taxon>
        <taxon>Metazoa</taxon>
        <taxon>Spiralia</taxon>
        <taxon>Lophotrochozoa</taxon>
        <taxon>Platyhelminthes</taxon>
        <taxon>Trematoda</taxon>
        <taxon>Digenea</taxon>
        <taxon>Plagiorchiida</taxon>
        <taxon>Troglotremata</taxon>
        <taxon>Troglotrematidae</taxon>
        <taxon>Paragonimus</taxon>
    </lineage>
</organism>
<feature type="non-terminal residue" evidence="3">
    <location>
        <position position="1"/>
    </location>
</feature>
<evidence type="ECO:0000313" key="3">
    <source>
        <dbReference type="EMBL" id="KAA3676939.1"/>
    </source>
</evidence>
<dbReference type="AlphaFoldDB" id="A0A5J4NNG1"/>
<evidence type="ECO:0000313" key="4">
    <source>
        <dbReference type="Proteomes" id="UP000324629"/>
    </source>
</evidence>
<name>A0A5J4NNG1_9TREM</name>
<dbReference type="InterPro" id="IPR013087">
    <property type="entry name" value="Znf_C2H2_type"/>
</dbReference>
<dbReference type="GO" id="GO:0008270">
    <property type="term" value="F:zinc ion binding"/>
    <property type="evidence" value="ECO:0007669"/>
    <property type="project" value="UniProtKB-KW"/>
</dbReference>